<dbReference type="Proteomes" id="UP000189796">
    <property type="component" value="Chromosome I"/>
</dbReference>
<reference evidence="1 2" key="1">
    <citation type="submission" date="2016-11" db="EMBL/GenBank/DDBJ databases">
        <authorList>
            <person name="Jaros S."/>
            <person name="Januszkiewicz K."/>
            <person name="Wedrychowicz H."/>
        </authorList>
    </citation>
    <scope>NUCLEOTIDE SEQUENCE [LARGE SCALE GENOMIC DNA]</scope>
    <source>
        <strain evidence="1 2">GAS138</strain>
    </source>
</reference>
<dbReference type="RefSeq" id="WP_079602482.1">
    <property type="nucleotide sequence ID" value="NZ_LT670817.1"/>
</dbReference>
<dbReference type="AlphaFoldDB" id="A0A1M5PSM4"/>
<sequence>MAKTTAKKEYTALEVEAALCVWECLNEWTLGTEKDVKKMRKNAVPHSHAAIRLEWIDMRETCGSGEMRSQSIVLGRWCLEIYDILTKRDEDFFSYWSYDWEVIPAMLKHAVCKEGKASMYRCDYIYTGGGLIDAHSAAQLVAQQFAWMRFEDDCKGEARKQWAYEGLVTDDGGERMRQSFELGETPADFVKWLGEKYDLTPVDVWNRGY</sequence>
<dbReference type="OrthoDB" id="8266211at2"/>
<proteinExistence type="predicted"/>
<dbReference type="EMBL" id="LT670817">
    <property type="protein sequence ID" value="SHH04854.1"/>
    <property type="molecule type" value="Genomic_DNA"/>
</dbReference>
<organism evidence="1 2">
    <name type="scientific">Bradyrhizobium erythrophlei</name>
    <dbReference type="NCBI Taxonomy" id="1437360"/>
    <lineage>
        <taxon>Bacteria</taxon>
        <taxon>Pseudomonadati</taxon>
        <taxon>Pseudomonadota</taxon>
        <taxon>Alphaproteobacteria</taxon>
        <taxon>Hyphomicrobiales</taxon>
        <taxon>Nitrobacteraceae</taxon>
        <taxon>Bradyrhizobium</taxon>
    </lineage>
</organism>
<name>A0A1M5PSM4_9BRAD</name>
<protein>
    <submittedName>
        <fullName evidence="1">Uncharacterized protein</fullName>
    </submittedName>
</protein>
<gene>
    <name evidence="1" type="ORF">SAMN05443248_3496</name>
</gene>
<accession>A0A1M5PSM4</accession>
<evidence type="ECO:0000313" key="2">
    <source>
        <dbReference type="Proteomes" id="UP000189796"/>
    </source>
</evidence>
<evidence type="ECO:0000313" key="1">
    <source>
        <dbReference type="EMBL" id="SHH04854.1"/>
    </source>
</evidence>